<reference evidence="2 3" key="1">
    <citation type="submission" date="2011-10" db="EMBL/GenBank/DDBJ databases">
        <title>The Improved High-Quality Draft genome of Methanoplanus limicola DSM 2279.</title>
        <authorList>
            <consortium name="US DOE Joint Genome Institute (JGI-PGF)"/>
            <person name="Lucas S."/>
            <person name="Copeland A."/>
            <person name="Lapidus A."/>
            <person name="Glavina del Rio T."/>
            <person name="Dalin E."/>
            <person name="Tice H."/>
            <person name="Bruce D."/>
            <person name="Goodwin L."/>
            <person name="Pitluck S."/>
            <person name="Peters L."/>
            <person name="Mikhailova N."/>
            <person name="Lu M."/>
            <person name="Kyrpides N."/>
            <person name="Mavromatis K."/>
            <person name="Ivanova N."/>
            <person name="Markowitz V."/>
            <person name="Cheng J.-F."/>
            <person name="Hugenholtz P."/>
            <person name="Woyke T."/>
            <person name="Wu D."/>
            <person name="Wirth R."/>
            <person name="Brambilla E.-M."/>
            <person name="Klenk H.-P."/>
            <person name="Eisen J.A."/>
        </authorList>
    </citation>
    <scope>NUCLEOTIDE SEQUENCE [LARGE SCALE GENOMIC DNA]</scope>
    <source>
        <strain evidence="2 3">DSM 2279</strain>
    </source>
</reference>
<evidence type="ECO:0000313" key="2">
    <source>
        <dbReference type="EMBL" id="EHQ34313.1"/>
    </source>
</evidence>
<proteinExistence type="predicted"/>
<gene>
    <name evidence="2" type="ORF">Metlim_0160</name>
</gene>
<name>H1YZQ1_9EURY</name>
<dbReference type="InParanoid" id="H1YZQ1"/>
<dbReference type="InterPro" id="IPR010620">
    <property type="entry name" value="SBBP_repeat"/>
</dbReference>
<evidence type="ECO:0000256" key="1">
    <source>
        <dbReference type="SAM" id="Phobius"/>
    </source>
</evidence>
<dbReference type="InterPro" id="IPR052918">
    <property type="entry name" value="Motility_Chemotaxis_Reg"/>
</dbReference>
<dbReference type="PATRIC" id="fig|937775.9.peg.186"/>
<dbReference type="RefSeq" id="WP_004075895.1">
    <property type="nucleotide sequence ID" value="NZ_CM001436.1"/>
</dbReference>
<keyword evidence="3" id="KW-1185">Reference proteome</keyword>
<dbReference type="Proteomes" id="UP000005741">
    <property type="component" value="Chromosome"/>
</dbReference>
<keyword evidence="1" id="KW-0472">Membrane</keyword>
<organism evidence="2 3">
    <name type="scientific">Methanoplanus limicola DSM 2279</name>
    <dbReference type="NCBI Taxonomy" id="937775"/>
    <lineage>
        <taxon>Archaea</taxon>
        <taxon>Methanobacteriati</taxon>
        <taxon>Methanobacteriota</taxon>
        <taxon>Stenosarchaea group</taxon>
        <taxon>Methanomicrobia</taxon>
        <taxon>Methanomicrobiales</taxon>
        <taxon>Methanomicrobiaceae</taxon>
        <taxon>Methanoplanus</taxon>
    </lineage>
</organism>
<dbReference type="SUPFAM" id="SSF101898">
    <property type="entry name" value="NHL repeat"/>
    <property type="match status" value="1"/>
</dbReference>
<dbReference type="STRING" id="937775.Metlim_0160"/>
<protein>
    <submittedName>
        <fullName evidence="2">Beta-propeller repeat-containing protein</fullName>
    </submittedName>
</protein>
<dbReference type="HOGENOM" id="CLU_452635_0_0_2"/>
<dbReference type="AlphaFoldDB" id="H1YZQ1"/>
<dbReference type="EMBL" id="CM001436">
    <property type="protein sequence ID" value="EHQ34313.1"/>
    <property type="molecule type" value="Genomic_DNA"/>
</dbReference>
<sequence>MSLKTNRSGKKIFSASVIIILFSILLLIQINSVDTYSLAFNNTYEISKTNAVNGADCESYKDNIEVTNINSSVIPVFSSYFGGKDTDSVNSVSIGKKNNLTAITGVTQSEDFPLTENNQKKRAGNIDGFIALINSNSKKLLYSGFIGGKGSDKPVSSAFNNEGNLYIAGYTDSDDFFTTKDALQKNNRGKWDIFLVKININNFETEYSTLIGGSSSDVLHDITIDSNNNLYLTGTTESRDFPVTKGAFQEKITGKRDAFLMKINPEENIIVYCTFFGGVSDDYSEAVGIDSELNAYITGYTYSSKTRSLPVKNEIFGPSTFSYDSYIAAFNPDGSDLIYSTYIGGGGGDRAKGIAVTEKRVHIAGYTYSDDLFVKNAFQNNFSVGNGSEGFLTCLNKEGTEIIYSTYFGGENDDFIHAIKSDNRGNIIIAGETKSENIFSSKKYDIERIPDEKRLKNNSDAFIAVFQEDSGSMNSAILIQGNDYDVIYDVDGYNGKLITAGMTKSDDIDGTEPVQKSNAGSYDGLITEYIIADK</sequence>
<keyword evidence="1" id="KW-0812">Transmembrane</keyword>
<dbReference type="OrthoDB" id="116896at2157"/>
<evidence type="ECO:0000313" key="3">
    <source>
        <dbReference type="Proteomes" id="UP000005741"/>
    </source>
</evidence>
<dbReference type="Pfam" id="PF06739">
    <property type="entry name" value="SBBP"/>
    <property type="match status" value="1"/>
</dbReference>
<feature type="transmembrane region" description="Helical" evidence="1">
    <location>
        <begin position="12"/>
        <end position="30"/>
    </location>
</feature>
<accession>H1YZQ1</accession>
<dbReference type="PANTHER" id="PTHR35580:SF1">
    <property type="entry name" value="PHYTASE-LIKE DOMAIN-CONTAINING PROTEIN"/>
    <property type="match status" value="1"/>
</dbReference>
<dbReference type="PANTHER" id="PTHR35580">
    <property type="entry name" value="CELL SURFACE GLYCOPROTEIN (S-LAYER PROTEIN)-LIKE PROTEIN"/>
    <property type="match status" value="1"/>
</dbReference>
<keyword evidence="1" id="KW-1133">Transmembrane helix</keyword>